<reference evidence="2 3" key="1">
    <citation type="journal article" date="2019" name="Sci. Rep.">
        <title>Orb-weaving spider Araneus ventricosus genome elucidates the spidroin gene catalogue.</title>
        <authorList>
            <person name="Kono N."/>
            <person name="Nakamura H."/>
            <person name="Ohtoshi R."/>
            <person name="Moran D.A.P."/>
            <person name="Shinohara A."/>
            <person name="Yoshida Y."/>
            <person name="Fujiwara M."/>
            <person name="Mori M."/>
            <person name="Tomita M."/>
            <person name="Arakawa K."/>
        </authorList>
    </citation>
    <scope>NUCLEOTIDE SEQUENCE [LARGE SCALE GENOMIC DNA]</scope>
</reference>
<comment type="caution">
    <text evidence="2">The sequence shown here is derived from an EMBL/GenBank/DDBJ whole genome shotgun (WGS) entry which is preliminary data.</text>
</comment>
<sequence>MCRKNTSVVFLPANTTSLMQPCYQGRIGALKSSYSHEMRARILESFEDNEEITANDSAEKTTLLEAVHLFSSSRNRILVDTIRNCFAPVDSVKH</sequence>
<proteinExistence type="predicted"/>
<dbReference type="EMBL" id="BGPR01000027">
    <property type="protein sequence ID" value="GBL81874.1"/>
    <property type="molecule type" value="Genomic_DNA"/>
</dbReference>
<organism evidence="2 3">
    <name type="scientific">Araneus ventricosus</name>
    <name type="common">Orbweaver spider</name>
    <name type="synonym">Epeira ventricosa</name>
    <dbReference type="NCBI Taxonomy" id="182803"/>
    <lineage>
        <taxon>Eukaryota</taxon>
        <taxon>Metazoa</taxon>
        <taxon>Ecdysozoa</taxon>
        <taxon>Arthropoda</taxon>
        <taxon>Chelicerata</taxon>
        <taxon>Arachnida</taxon>
        <taxon>Araneae</taxon>
        <taxon>Araneomorphae</taxon>
        <taxon>Entelegynae</taxon>
        <taxon>Araneoidea</taxon>
        <taxon>Araneidae</taxon>
        <taxon>Araneus</taxon>
    </lineage>
</organism>
<evidence type="ECO:0000313" key="2">
    <source>
        <dbReference type="EMBL" id="GBL81874.1"/>
    </source>
</evidence>
<dbReference type="Pfam" id="PF03184">
    <property type="entry name" value="DDE_1"/>
    <property type="match status" value="1"/>
</dbReference>
<dbReference type="InterPro" id="IPR004875">
    <property type="entry name" value="DDE_SF_endonuclease_dom"/>
</dbReference>
<dbReference type="Proteomes" id="UP000499080">
    <property type="component" value="Unassembled WGS sequence"/>
</dbReference>
<evidence type="ECO:0000313" key="3">
    <source>
        <dbReference type="Proteomes" id="UP000499080"/>
    </source>
</evidence>
<dbReference type="GO" id="GO:0003676">
    <property type="term" value="F:nucleic acid binding"/>
    <property type="evidence" value="ECO:0007669"/>
    <property type="project" value="InterPro"/>
</dbReference>
<evidence type="ECO:0000259" key="1">
    <source>
        <dbReference type="Pfam" id="PF03184"/>
    </source>
</evidence>
<name>A0A4Y2ASC4_ARAVE</name>
<keyword evidence="3" id="KW-1185">Reference proteome</keyword>
<feature type="domain" description="DDE-1" evidence="1">
    <location>
        <begin position="3"/>
        <end position="86"/>
    </location>
</feature>
<protein>
    <recommendedName>
        <fullName evidence="1">DDE-1 domain-containing protein</fullName>
    </recommendedName>
</protein>
<dbReference type="AlphaFoldDB" id="A0A4Y2ASC4"/>
<gene>
    <name evidence="2" type="ORF">AVEN_50477_1</name>
</gene>
<accession>A0A4Y2ASC4</accession>
<dbReference type="OrthoDB" id="6617542at2759"/>